<dbReference type="KEGG" id="emt:CPZ25_009390"/>
<accession>A0A4P9C7S6</accession>
<dbReference type="RefSeq" id="WP_096920283.1">
    <property type="nucleotide sequence ID" value="NZ_CP029487.1"/>
</dbReference>
<evidence type="ECO:0000313" key="1">
    <source>
        <dbReference type="EMBL" id="QCT71530.1"/>
    </source>
</evidence>
<protein>
    <submittedName>
        <fullName evidence="1">Phage portal protein</fullName>
    </submittedName>
</protein>
<reference evidence="1 2" key="1">
    <citation type="submission" date="2018-05" db="EMBL/GenBank/DDBJ databases">
        <title>Genome comparison of Eubacterium sp.</title>
        <authorList>
            <person name="Feng Y."/>
            <person name="Sanchez-Andrea I."/>
            <person name="Stams A.J.M."/>
            <person name="De Vos W.M."/>
        </authorList>
    </citation>
    <scope>NUCLEOTIDE SEQUENCE [LARGE SCALE GENOMIC DNA]</scope>
    <source>
        <strain evidence="1 2">YI</strain>
    </source>
</reference>
<gene>
    <name evidence="1" type="ORF">CPZ25_009390</name>
</gene>
<dbReference type="Pfam" id="PF04860">
    <property type="entry name" value="Phage_portal"/>
    <property type="match status" value="1"/>
</dbReference>
<sequence length="391" mass="44510">MGLNFKKWLLEKLGGEEQRVTSAEITGEEFFDLASDLYVREIAFWSCVNTVANAVSKCEFKTFMGKKEVREGEYYTWNMEPNRNQNASAFIHKWISKLYQDNEALVLEQNGQLLVADSFTRKAYALYDDTFTGVAVEDFTFKKTFTGSEVLYFKLSEKDMRRVTNGLYMAYQKLIDYSVRSYQKSRGSRGILDVSAMAQGSEKYEENFNKLMNEHFKNFFNSENAVLPLFEGYRYTDIGSKTYSNEGTRDIRAMIDDVSDFTAKAFGIPPALLNGTVQGTSEATDHFLTFCIDPLCRTLQEEINRKRYGYAGFKNGNYVQIDTKAIKHVDLLSVSTAIDKLIASGAFCINDIRKLTGETIIDEAWANQHFMTKNYATVADLLESLQEGGTL</sequence>
<dbReference type="InterPro" id="IPR006427">
    <property type="entry name" value="Portal_HK97"/>
</dbReference>
<dbReference type="AlphaFoldDB" id="A0A4P9C7S6"/>
<dbReference type="NCBIfam" id="TIGR01537">
    <property type="entry name" value="portal_HK97"/>
    <property type="match status" value="1"/>
</dbReference>
<dbReference type="InterPro" id="IPR006944">
    <property type="entry name" value="Phage/GTA_portal"/>
</dbReference>
<name>A0A4P9C7S6_EUBML</name>
<dbReference type="EMBL" id="CP029487">
    <property type="protein sequence ID" value="QCT71530.1"/>
    <property type="molecule type" value="Genomic_DNA"/>
</dbReference>
<proteinExistence type="predicted"/>
<keyword evidence="2" id="KW-1185">Reference proteome</keyword>
<evidence type="ECO:0000313" key="2">
    <source>
        <dbReference type="Proteomes" id="UP000218387"/>
    </source>
</evidence>
<dbReference type="Proteomes" id="UP000218387">
    <property type="component" value="Chromosome"/>
</dbReference>
<organism evidence="1 2">
    <name type="scientific">Eubacterium maltosivorans</name>
    <dbReference type="NCBI Taxonomy" id="2041044"/>
    <lineage>
        <taxon>Bacteria</taxon>
        <taxon>Bacillati</taxon>
        <taxon>Bacillota</taxon>
        <taxon>Clostridia</taxon>
        <taxon>Eubacteriales</taxon>
        <taxon>Eubacteriaceae</taxon>
        <taxon>Eubacterium</taxon>
    </lineage>
</organism>